<feature type="binding site" evidence="5">
    <location>
        <position position="2"/>
    </location>
    <ligand>
        <name>Ni(2+)</name>
        <dbReference type="ChEBI" id="CHEBI:49786"/>
    </ligand>
</feature>
<evidence type="ECO:0000313" key="9">
    <source>
        <dbReference type="Proteomes" id="UP000190962"/>
    </source>
</evidence>
<organism evidence="6 8">
    <name type="scientific">Solemya velum gill symbiont</name>
    <dbReference type="NCBI Taxonomy" id="2340"/>
    <lineage>
        <taxon>Bacteria</taxon>
        <taxon>Pseudomonadati</taxon>
        <taxon>Pseudomonadota</taxon>
        <taxon>Gammaproteobacteria</taxon>
        <taxon>sulfur-oxidizing symbionts</taxon>
    </lineage>
</organism>
<dbReference type="PANTHER" id="PTHR34535:SF3">
    <property type="entry name" value="HYDROGENASE MATURATION FACTOR HYPA"/>
    <property type="match status" value="1"/>
</dbReference>
<dbReference type="GO" id="GO:0051604">
    <property type="term" value="P:protein maturation"/>
    <property type="evidence" value="ECO:0007669"/>
    <property type="project" value="InterPro"/>
</dbReference>
<evidence type="ECO:0000256" key="2">
    <source>
        <dbReference type="ARBA" id="ARBA00022596"/>
    </source>
</evidence>
<dbReference type="InterPro" id="IPR020538">
    <property type="entry name" value="Hydgase_Ni_incorp_HypA/HybF_CS"/>
</dbReference>
<dbReference type="EMBL" id="MPNX01000001">
    <property type="protein sequence ID" value="OOY36043.1"/>
    <property type="molecule type" value="Genomic_DNA"/>
</dbReference>
<dbReference type="EMBL" id="JRAA01000003">
    <property type="protein sequence ID" value="KHF24223.1"/>
    <property type="molecule type" value="Genomic_DNA"/>
</dbReference>
<gene>
    <name evidence="5 6" type="primary">hypA</name>
    <name evidence="7" type="ORF">BOV88_00045</name>
    <name evidence="6" type="ORF">JV46_24310</name>
</gene>
<evidence type="ECO:0000313" key="8">
    <source>
        <dbReference type="Proteomes" id="UP000030856"/>
    </source>
</evidence>
<reference evidence="7 9" key="2">
    <citation type="submission" date="2016-11" db="EMBL/GenBank/DDBJ databases">
        <title>Mixed transmission modes and dynamic genome evolution in an obligate animal-bacterial symbiosis.</title>
        <authorList>
            <person name="Russell S.L."/>
            <person name="Corbett-Detig R.B."/>
            <person name="Cavanaugh C.M."/>
        </authorList>
    </citation>
    <scope>NUCLEOTIDE SEQUENCE [LARGE SCALE GENOMIC DNA]</scope>
    <source>
        <strain evidence="7">MA-KB16</strain>
    </source>
</reference>
<evidence type="ECO:0000256" key="4">
    <source>
        <dbReference type="ARBA" id="ARBA00022833"/>
    </source>
</evidence>
<comment type="similarity">
    <text evidence="1 5">Belongs to the HypA/HybF family.</text>
</comment>
<evidence type="ECO:0000256" key="1">
    <source>
        <dbReference type="ARBA" id="ARBA00010748"/>
    </source>
</evidence>
<dbReference type="Proteomes" id="UP000190962">
    <property type="component" value="Unassembled WGS sequence"/>
</dbReference>
<sequence length="126" mass="13436">MHELAICQSLIDQVEAIAHERQAESVVSITIGLGALSGVEPQLLKHAYPVASAGTVARDAELMIDELPTRIRCNACETESDVPPNKLVCPACGEWRTTLISGDELLLMSVELQTAENRGGDAPPTS</sequence>
<dbReference type="OrthoDB" id="288014at2"/>
<dbReference type="Gene3D" id="3.30.2320.80">
    <property type="match status" value="1"/>
</dbReference>
<feature type="binding site" evidence="5">
    <location>
        <position position="92"/>
    </location>
    <ligand>
        <name>Zn(2+)</name>
        <dbReference type="ChEBI" id="CHEBI:29105"/>
    </ligand>
</feature>
<dbReference type="GO" id="GO:0016151">
    <property type="term" value="F:nickel cation binding"/>
    <property type="evidence" value="ECO:0007669"/>
    <property type="project" value="UniProtKB-UniRule"/>
</dbReference>
<reference evidence="6 8" key="1">
    <citation type="journal article" date="2014" name="BMC Genomics">
        <title>The genome of the intracellular bacterium of the coastal bivalve, Solemya velum: a blueprint for thriving in and out of symbiosis.</title>
        <authorList>
            <person name="Dmytrenko O."/>
            <person name="Russell S.L."/>
            <person name="Loo W.T."/>
            <person name="Fontanez K.M."/>
            <person name="Liao L."/>
            <person name="Roeselers G."/>
            <person name="Sharma R."/>
            <person name="Stewart F.J."/>
            <person name="Newton I.L."/>
            <person name="Woyke T."/>
            <person name="Wu D."/>
            <person name="Lang J.M."/>
            <person name="Eisen J.A."/>
            <person name="Cavanaugh C.M."/>
        </authorList>
    </citation>
    <scope>NUCLEOTIDE SEQUENCE [LARGE SCALE GENOMIC DNA]</scope>
    <source>
        <strain evidence="6 8">WH</strain>
    </source>
</reference>
<dbReference type="Pfam" id="PF01155">
    <property type="entry name" value="HypA"/>
    <property type="match status" value="1"/>
</dbReference>
<keyword evidence="3 5" id="KW-0479">Metal-binding</keyword>
<feature type="binding site" evidence="5">
    <location>
        <position position="89"/>
    </location>
    <ligand>
        <name>Zn(2+)</name>
        <dbReference type="ChEBI" id="CHEBI:29105"/>
    </ligand>
</feature>
<dbReference type="HAMAP" id="MF_00213">
    <property type="entry name" value="HypA_HybF"/>
    <property type="match status" value="1"/>
</dbReference>
<dbReference type="STRING" id="2340.JV46_24310"/>
<evidence type="ECO:0000256" key="5">
    <source>
        <dbReference type="HAMAP-Rule" id="MF_00213"/>
    </source>
</evidence>
<dbReference type="AlphaFoldDB" id="A0A0B0H1X3"/>
<proteinExistence type="inferred from homology"/>
<feature type="binding site" evidence="5">
    <location>
        <position position="76"/>
    </location>
    <ligand>
        <name>Zn(2+)</name>
        <dbReference type="ChEBI" id="CHEBI:29105"/>
    </ligand>
</feature>
<protein>
    <recommendedName>
        <fullName evidence="5">Hydrogenase maturation factor HypA</fullName>
    </recommendedName>
</protein>
<dbReference type="Proteomes" id="UP000030856">
    <property type="component" value="Unassembled WGS sequence"/>
</dbReference>
<evidence type="ECO:0000313" key="6">
    <source>
        <dbReference type="EMBL" id="KHF24223.1"/>
    </source>
</evidence>
<keyword evidence="2 5" id="KW-0533">Nickel</keyword>
<evidence type="ECO:0000256" key="3">
    <source>
        <dbReference type="ARBA" id="ARBA00022723"/>
    </source>
</evidence>
<accession>A0A0B0H1X3</accession>
<dbReference type="RefSeq" id="WP_043118288.1">
    <property type="nucleotide sequence ID" value="NZ_JRAA01000003.1"/>
</dbReference>
<dbReference type="eggNOG" id="COG0375">
    <property type="taxonomic scope" value="Bacteria"/>
</dbReference>
<comment type="caution">
    <text evidence="6">The sequence shown here is derived from an EMBL/GenBank/DDBJ whole genome shotgun (WGS) entry which is preliminary data.</text>
</comment>
<dbReference type="PIRSF" id="PIRSF004761">
    <property type="entry name" value="Hydrgn_mat_HypA"/>
    <property type="match status" value="1"/>
</dbReference>
<comment type="function">
    <text evidence="5">Involved in the maturation of [NiFe] hydrogenases. Required for nickel insertion into the metal center of the hydrogenase.</text>
</comment>
<keyword evidence="8" id="KW-1185">Reference proteome</keyword>
<dbReference type="InterPro" id="IPR000688">
    <property type="entry name" value="HypA/HybF"/>
</dbReference>
<dbReference type="PROSITE" id="PS01249">
    <property type="entry name" value="HYPA"/>
    <property type="match status" value="1"/>
</dbReference>
<feature type="binding site" evidence="5">
    <location>
        <position position="73"/>
    </location>
    <ligand>
        <name>Zn(2+)</name>
        <dbReference type="ChEBI" id="CHEBI:29105"/>
    </ligand>
</feature>
<evidence type="ECO:0000313" key="7">
    <source>
        <dbReference type="EMBL" id="OOY36043.1"/>
    </source>
</evidence>
<name>A0A0B0H1X3_SOVGS</name>
<dbReference type="PANTHER" id="PTHR34535">
    <property type="entry name" value="HYDROGENASE MATURATION FACTOR HYPA"/>
    <property type="match status" value="1"/>
</dbReference>
<keyword evidence="4 5" id="KW-0862">Zinc</keyword>
<dbReference type="GeneID" id="86990462"/>
<dbReference type="GO" id="GO:0008270">
    <property type="term" value="F:zinc ion binding"/>
    <property type="evidence" value="ECO:0007669"/>
    <property type="project" value="UniProtKB-UniRule"/>
</dbReference>